<keyword evidence="2" id="KW-0805">Transcription regulation</keyword>
<dbReference type="Proteomes" id="UP000192486">
    <property type="component" value="Chromosome"/>
</dbReference>
<dbReference type="PANTHER" id="PTHR30126:SF40">
    <property type="entry name" value="HTH-TYPE TRANSCRIPTIONAL REGULATOR GLTR"/>
    <property type="match status" value="1"/>
</dbReference>
<name>A0ABM6JVS1_SPOUR</name>
<evidence type="ECO:0000256" key="3">
    <source>
        <dbReference type="ARBA" id="ARBA00023125"/>
    </source>
</evidence>
<evidence type="ECO:0000256" key="4">
    <source>
        <dbReference type="ARBA" id="ARBA00023163"/>
    </source>
</evidence>
<evidence type="ECO:0000256" key="1">
    <source>
        <dbReference type="ARBA" id="ARBA00009437"/>
    </source>
</evidence>
<accession>A0ABM6JVS1</accession>
<dbReference type="InterPro" id="IPR005119">
    <property type="entry name" value="LysR_subst-bd"/>
</dbReference>
<evidence type="ECO:0000313" key="7">
    <source>
        <dbReference type="Proteomes" id="UP000192486"/>
    </source>
</evidence>
<dbReference type="PANTHER" id="PTHR30126">
    <property type="entry name" value="HTH-TYPE TRANSCRIPTIONAL REGULATOR"/>
    <property type="match status" value="1"/>
</dbReference>
<proteinExistence type="inferred from homology"/>
<dbReference type="SUPFAM" id="SSF53850">
    <property type="entry name" value="Periplasmic binding protein-like II"/>
    <property type="match status" value="1"/>
</dbReference>
<keyword evidence="4" id="KW-0804">Transcription</keyword>
<gene>
    <name evidence="6" type="ORF">SporoS204_08180</name>
</gene>
<evidence type="ECO:0000259" key="5">
    <source>
        <dbReference type="Pfam" id="PF03466"/>
    </source>
</evidence>
<sequence>MTDRTKGNLTQTTALKGTLRIAASPVISQAILPDVLTRLHAKYPDMRLELTTAPSSKIMRLLKSNKADVGCSELDNLSSSKAFMQDELLLFASATHPLAHKRSSSILDLQNTH</sequence>
<reference evidence="6 7" key="1">
    <citation type="submission" date="2016-04" db="EMBL/GenBank/DDBJ databases">
        <title>Comparative Genomics and Epigenetics of Sporosarcina ureae.</title>
        <authorList>
            <person name="Oliver A.S."/>
            <person name="Cooper K.K."/>
        </authorList>
    </citation>
    <scope>NUCLEOTIDE SEQUENCE [LARGE SCALE GENOMIC DNA]</scope>
    <source>
        <strain evidence="6 7">S204</strain>
    </source>
</reference>
<comment type="similarity">
    <text evidence="1">Belongs to the LysR transcriptional regulatory family.</text>
</comment>
<organism evidence="6 7">
    <name type="scientific">Sporosarcina ureae</name>
    <dbReference type="NCBI Taxonomy" id="1571"/>
    <lineage>
        <taxon>Bacteria</taxon>
        <taxon>Bacillati</taxon>
        <taxon>Bacillota</taxon>
        <taxon>Bacilli</taxon>
        <taxon>Bacillales</taxon>
        <taxon>Caryophanaceae</taxon>
        <taxon>Sporosarcina</taxon>
    </lineage>
</organism>
<keyword evidence="7" id="KW-1185">Reference proteome</keyword>
<evidence type="ECO:0000313" key="6">
    <source>
        <dbReference type="EMBL" id="ARF14124.1"/>
    </source>
</evidence>
<dbReference type="Gene3D" id="3.40.190.10">
    <property type="entry name" value="Periplasmic binding protein-like II"/>
    <property type="match status" value="1"/>
</dbReference>
<dbReference type="EMBL" id="CP015108">
    <property type="protein sequence ID" value="ARF14124.1"/>
    <property type="molecule type" value="Genomic_DNA"/>
</dbReference>
<feature type="domain" description="LysR substrate-binding" evidence="5">
    <location>
        <begin position="15"/>
        <end position="111"/>
    </location>
</feature>
<protein>
    <recommendedName>
        <fullName evidence="5">LysR substrate-binding domain-containing protein</fullName>
    </recommendedName>
</protein>
<dbReference type="Pfam" id="PF03466">
    <property type="entry name" value="LysR_substrate"/>
    <property type="match status" value="1"/>
</dbReference>
<keyword evidence="3" id="KW-0238">DNA-binding</keyword>
<evidence type="ECO:0000256" key="2">
    <source>
        <dbReference type="ARBA" id="ARBA00023015"/>
    </source>
</evidence>